<dbReference type="InterPro" id="IPR008979">
    <property type="entry name" value="Galactose-bd-like_sf"/>
</dbReference>
<dbReference type="CDD" id="cd00063">
    <property type="entry name" value="FN3"/>
    <property type="match status" value="1"/>
</dbReference>
<dbReference type="InterPro" id="IPR003961">
    <property type="entry name" value="FN3_dom"/>
</dbReference>
<sequence>MKLGGRKMGRKCMNKKIAAIIAAAVIVGQLPISVLATPVNEAGDEINSESAEILTNSDEEAEAYIQNYDRPEGITWTKLAGSGSVEVTDGFLSVTNNGDYRIMEDQSPNIKNGELESKFTVGGSQTGIIFRATESNYGMINYNSGTGWVIENKSSWEDITGPRLNNGDVVTVKATFVEKHLTVNVSVNDGEFETIYDKESDLIPLQAGKVGYRGWGNAKTTKFDYIKYAPMTIDKGPIVSINEVNVETYPRVKPILPSSVTVNHENGMSSIKEVSWNYIPKESYSKPGTFKVEGTVEGTEVKAIANVTVSSDLAYYETNFDTEETRGDWQIVKGGGSPSYENGKVTIPMNAVSMAVDMNSPEVKNFIYETDFSVDNNGGRIGLLFRYISETEWGAVCYDNGSWVWKTGDGKYGAFPGSFTPEPGKTYKIKLKVEDTNITMWVDDEKIGQVAVSNLPDVRGKVGLTGWYGNKNVTLDNLVVEELGGIMAPEVGPLEEQTIESDSMKVVLDNRFPTVVRYEWKGTEDVLSGAPVDDLEAQYMVEINGEKRIPKVTSEFANNEGIYTLNFEDIGMTITLKMTVNENKLRVEVTDIQEGDVKLQTLNFPNHSLASVSSLNNGKTASVLTTGDWNNINEEFTDVAKAKPGVKGKTYAFINDDKFAVTINNNTIEGGNRVVLTTENDTLPDNTNYKKVGISNGTWTYKEILQDTTDQGSKLYQGEKPWSEVIIARDENEDGQVDWQDGAIQYRKNMKIPVGGEEIKNQMSYIDFNIGYTQNPFLRSLDTIKKLSNYTDGFGQLVLHKGYQGEGHDDSHPDYGGHIGMRQGGKEDFNTLIEQGKEYNAKIGVHINATEYTMDAFEYPTELVNENAPGWGWLDQAYYVNQRGDITSGELFRRLDMLMEDAPELGWIYVDVYTGNGWNAHQLGEKINDYGIMIATEMNGPLEQHVPWTHWGGDPAYPNKGNASKIMRFMKNDTQDSFLADPLVKGNKHLLSGGWGTRHDIEGTYGTEVFYNQVLPTKYLQHFPITKMSENEVLFENGVKAVREESNINYYRNDRLVATTPENSIGNTGIGDTQLFLPWNPVDEANSEKIYHWNPLGTTSEWTLPEGWTSNDKVYLYELSDLGRTLVKEVPVVDGKVNLEVKQDTPYIVTKEKVEEKRIEDWGYGSEIADPGFDSQTFDKWNKESTAENTDHITIENESVQKRLGNDVIKISGNEGADAKISQSISGLEEGVTYSVSAWVKNDNNREVTLGVNVGGKDFTNVITSGGKVRQGEGVKYIDDTFVRMEVEFTVPKGVNSADVYLKASEGDADSVVLVDDFRIWDHPGHTNRDGYVFYEDFENVDEGISPFYLSPGRGHSNRSHLAEKDISIDANQRMNWVLDGRFSLKSNQQPKEIGEMLTTDVSSFKLEPNKTYEFGFLYSLENAAPGYTVNIKNRDGEKIVNIPLEATGSNYAQDIFTKTKSVTHEFTTGDFAGDYYITLEKGDGFKEVILDNIYVKEIDKSIESPELAYVNLNTVEHDLEVGQSVPFAINALMNNGANVNLEEAEVEYKVSKPEVLTIENGMMTGASEGFTDVQVNITVNGNKVSSNTVRVKVGNPEVEEEEVIVNPVRDFKVTDKTKKNVTVSWEEPEKTYGLEGYVLYKDGKKVKEIGADETEFTFKGLNRHTIYNFKIAAKYSNGELSTKESITVRTAR</sequence>
<feature type="domain" description="Fibronectin type-III" evidence="2">
    <location>
        <begin position="1608"/>
        <end position="1693"/>
    </location>
</feature>
<dbReference type="Proteomes" id="UP000070646">
    <property type="component" value="Unassembled WGS sequence"/>
</dbReference>
<dbReference type="Pfam" id="PF21466">
    <property type="entry name" value="GH101_dom-5"/>
    <property type="match status" value="1"/>
</dbReference>
<gene>
    <name evidence="3" type="ORF">HMPREF3222_03312</name>
</gene>
<dbReference type="Pfam" id="PF00041">
    <property type="entry name" value="fn3"/>
    <property type="match status" value="1"/>
</dbReference>
<evidence type="ECO:0000313" key="3">
    <source>
        <dbReference type="EMBL" id="KXA03086.1"/>
    </source>
</evidence>
<reference evidence="3 4" key="1">
    <citation type="submission" date="2016-01" db="EMBL/GenBank/DDBJ databases">
        <authorList>
            <person name="Oliw E.H."/>
        </authorList>
    </citation>
    <scope>NUCLEOTIDE SEQUENCE [LARGE SCALE GENOMIC DNA]</scope>
    <source>
        <strain evidence="3 4">MJR7757A</strain>
    </source>
</reference>
<dbReference type="InterPro" id="IPR025706">
    <property type="entry name" value="Endoa_GalNAc"/>
</dbReference>
<dbReference type="Pfam" id="PF17451">
    <property type="entry name" value="Glyco_hyd_101C"/>
    <property type="match status" value="1"/>
</dbReference>
<dbReference type="InterPro" id="IPR049314">
    <property type="entry name" value="GH101_dom-5"/>
</dbReference>
<dbReference type="InterPro" id="IPR035364">
    <property type="entry name" value="Beta_sandwich_GH101"/>
</dbReference>
<name>A0A133MG83_CLOPF</name>
<dbReference type="InterPro" id="IPR013320">
    <property type="entry name" value="ConA-like_dom_sf"/>
</dbReference>
<dbReference type="InterPro" id="IPR011081">
    <property type="entry name" value="Big_4"/>
</dbReference>
<dbReference type="InterPro" id="IPR013783">
    <property type="entry name" value="Ig-like_fold"/>
</dbReference>
<dbReference type="InterPro" id="IPR014718">
    <property type="entry name" value="GH-type_carb-bd"/>
</dbReference>
<dbReference type="Gene3D" id="2.60.40.1080">
    <property type="match status" value="1"/>
</dbReference>
<dbReference type="Gene3D" id="2.60.120.560">
    <property type="entry name" value="Exo-inulinase, domain 1"/>
    <property type="match status" value="1"/>
</dbReference>
<dbReference type="EMBL" id="LRPU01000249">
    <property type="protein sequence ID" value="KXA03086.1"/>
    <property type="molecule type" value="Genomic_DNA"/>
</dbReference>
<dbReference type="CDD" id="cd14244">
    <property type="entry name" value="GH_101_like"/>
    <property type="match status" value="1"/>
</dbReference>
<dbReference type="Pfam" id="PF18080">
    <property type="entry name" value="Gal_mutarotas_3"/>
    <property type="match status" value="1"/>
</dbReference>
<dbReference type="Gene3D" id="2.60.40.10">
    <property type="entry name" value="Immunoglobulins"/>
    <property type="match status" value="1"/>
</dbReference>
<dbReference type="GO" id="GO:0030246">
    <property type="term" value="F:carbohydrate binding"/>
    <property type="evidence" value="ECO:0007669"/>
    <property type="project" value="InterPro"/>
</dbReference>
<evidence type="ECO:0000313" key="4">
    <source>
        <dbReference type="Proteomes" id="UP000070646"/>
    </source>
</evidence>
<protein>
    <submittedName>
        <fullName evidence="3">Fibronectin type III domain protein</fullName>
    </submittedName>
</protein>
<dbReference type="SUPFAM" id="SSF49265">
    <property type="entry name" value="Fibronectin type III"/>
    <property type="match status" value="1"/>
</dbReference>
<organism evidence="3 4">
    <name type="scientific">Clostridium perfringens</name>
    <dbReference type="NCBI Taxonomy" id="1502"/>
    <lineage>
        <taxon>Bacteria</taxon>
        <taxon>Bacillati</taxon>
        <taxon>Bacillota</taxon>
        <taxon>Clostridia</taxon>
        <taxon>Eubacteriales</taxon>
        <taxon>Clostridiaceae</taxon>
        <taxon>Clostridium</taxon>
    </lineage>
</organism>
<proteinExistence type="predicted"/>
<dbReference type="Gene3D" id="2.60.120.260">
    <property type="entry name" value="Galactose-binding domain-like"/>
    <property type="match status" value="2"/>
</dbReference>
<dbReference type="PROSITE" id="PS50853">
    <property type="entry name" value="FN3"/>
    <property type="match status" value="1"/>
</dbReference>
<dbReference type="Pfam" id="PF12905">
    <property type="entry name" value="Glyco_hydro_101"/>
    <property type="match status" value="1"/>
</dbReference>
<dbReference type="SUPFAM" id="SSF49785">
    <property type="entry name" value="Galactose-binding domain-like"/>
    <property type="match status" value="1"/>
</dbReference>
<dbReference type="SMART" id="SM00060">
    <property type="entry name" value="FN3"/>
    <property type="match status" value="2"/>
</dbReference>
<dbReference type="SUPFAM" id="SSF49899">
    <property type="entry name" value="Concanavalin A-like lectins/glucanases"/>
    <property type="match status" value="1"/>
</dbReference>
<dbReference type="Gene3D" id="2.70.98.10">
    <property type="match status" value="1"/>
</dbReference>
<dbReference type="Gene3D" id="3.20.20.80">
    <property type="entry name" value="Glycosidases"/>
    <property type="match status" value="1"/>
</dbReference>
<dbReference type="InterPro" id="IPR040633">
    <property type="entry name" value="Gal_mutarotas_3"/>
</dbReference>
<dbReference type="Gene3D" id="2.60.120.870">
    <property type="match status" value="1"/>
</dbReference>
<dbReference type="InterPro" id="IPR036116">
    <property type="entry name" value="FN3_sf"/>
</dbReference>
<dbReference type="GO" id="GO:0033926">
    <property type="term" value="F:endo-alpha-N-acetylgalactosaminidase activity"/>
    <property type="evidence" value="ECO:0007669"/>
    <property type="project" value="InterPro"/>
</dbReference>
<dbReference type="Pfam" id="PF07532">
    <property type="entry name" value="Big_4"/>
    <property type="match status" value="1"/>
</dbReference>
<accession>A0A133MG83</accession>
<dbReference type="PATRIC" id="fig|1502.174.peg.3351"/>
<comment type="caution">
    <text evidence="3">The sequence shown here is derived from an EMBL/GenBank/DDBJ whole genome shotgun (WGS) entry which is preliminary data.</text>
</comment>
<feature type="signal peptide" evidence="1">
    <location>
        <begin position="1"/>
        <end position="36"/>
    </location>
</feature>
<keyword evidence="1" id="KW-0732">Signal</keyword>
<dbReference type="InterPro" id="IPR040502">
    <property type="entry name" value="GH101_dom-6"/>
</dbReference>
<evidence type="ECO:0000259" key="2">
    <source>
        <dbReference type="PROSITE" id="PS50853"/>
    </source>
</evidence>
<dbReference type="Pfam" id="PF17974">
    <property type="entry name" value="GalBD_like"/>
    <property type="match status" value="1"/>
</dbReference>
<feature type="chain" id="PRO_5007457556" evidence="1">
    <location>
        <begin position="37"/>
        <end position="1693"/>
    </location>
</feature>
<evidence type="ECO:0000256" key="1">
    <source>
        <dbReference type="SAM" id="SignalP"/>
    </source>
</evidence>